<name>A0AAD9BQE9_DISEL</name>
<sequence length="64" mass="7860">NDHRVFEYTVYSCLRDKRTALSFLREEKRERSRERQHEKEMGIIQRTDVWERIAERPLPRGDGL</sequence>
<proteinExistence type="predicted"/>
<dbReference type="EMBL" id="JASDAP010000018">
    <property type="protein sequence ID" value="KAK1887561.1"/>
    <property type="molecule type" value="Genomic_DNA"/>
</dbReference>
<reference evidence="1" key="1">
    <citation type="submission" date="2023-04" db="EMBL/GenBank/DDBJ databases">
        <title>Chromosome-level genome of Chaenocephalus aceratus.</title>
        <authorList>
            <person name="Park H."/>
        </authorList>
    </citation>
    <scope>NUCLEOTIDE SEQUENCE</scope>
    <source>
        <strain evidence="1">DE</strain>
        <tissue evidence="1">Muscle</tissue>
    </source>
</reference>
<feature type="non-terminal residue" evidence="1">
    <location>
        <position position="1"/>
    </location>
</feature>
<evidence type="ECO:0000313" key="2">
    <source>
        <dbReference type="Proteomes" id="UP001228049"/>
    </source>
</evidence>
<dbReference type="Proteomes" id="UP001228049">
    <property type="component" value="Unassembled WGS sequence"/>
</dbReference>
<protein>
    <submittedName>
        <fullName evidence="1">Piezo-type mechanosensitive ion channel component 2</fullName>
    </submittedName>
</protein>
<comment type="caution">
    <text evidence="1">The sequence shown here is derived from an EMBL/GenBank/DDBJ whole genome shotgun (WGS) entry which is preliminary data.</text>
</comment>
<accession>A0AAD9BQE9</accession>
<keyword evidence="2" id="KW-1185">Reference proteome</keyword>
<gene>
    <name evidence="1" type="ORF">KUDE01_028349</name>
</gene>
<organism evidence="1 2">
    <name type="scientific">Dissostichus eleginoides</name>
    <name type="common">Patagonian toothfish</name>
    <name type="synonym">Dissostichus amissus</name>
    <dbReference type="NCBI Taxonomy" id="100907"/>
    <lineage>
        <taxon>Eukaryota</taxon>
        <taxon>Metazoa</taxon>
        <taxon>Chordata</taxon>
        <taxon>Craniata</taxon>
        <taxon>Vertebrata</taxon>
        <taxon>Euteleostomi</taxon>
        <taxon>Actinopterygii</taxon>
        <taxon>Neopterygii</taxon>
        <taxon>Teleostei</taxon>
        <taxon>Neoteleostei</taxon>
        <taxon>Acanthomorphata</taxon>
        <taxon>Eupercaria</taxon>
        <taxon>Perciformes</taxon>
        <taxon>Notothenioidei</taxon>
        <taxon>Nototheniidae</taxon>
        <taxon>Dissostichus</taxon>
    </lineage>
</organism>
<evidence type="ECO:0000313" key="1">
    <source>
        <dbReference type="EMBL" id="KAK1887561.1"/>
    </source>
</evidence>
<dbReference type="AlphaFoldDB" id="A0AAD9BQE9"/>